<evidence type="ECO:0000313" key="1">
    <source>
        <dbReference type="EMBL" id="VEL18877.1"/>
    </source>
</evidence>
<name>A0A3S4ZSS7_9PLAT</name>
<gene>
    <name evidence="1" type="ORF">PXEA_LOCUS12317</name>
</gene>
<evidence type="ECO:0000313" key="2">
    <source>
        <dbReference type="Proteomes" id="UP000784294"/>
    </source>
</evidence>
<dbReference type="AlphaFoldDB" id="A0A3S4ZSS7"/>
<accession>A0A3S4ZSS7</accession>
<dbReference type="OrthoDB" id="6275133at2759"/>
<protein>
    <submittedName>
        <fullName evidence="1">Uncharacterized protein</fullName>
    </submittedName>
</protein>
<dbReference type="EMBL" id="CAAALY010039144">
    <property type="protein sequence ID" value="VEL18877.1"/>
    <property type="molecule type" value="Genomic_DNA"/>
</dbReference>
<sequence length="181" mass="20653">MVFQLQRFINAMAVYHERCYEAMCEANIFPIEMDLSQNAFAYTPEQINTGHSEDEDKQCREIGDDAGLDRPDGLDSGDEVNVLKEEAAQARQRRLCQSSRDQRPQVPSIKDEEQLLDLSELDLTGTATTGLESAPQQDYAQLIPMIQMDDFPVTYRMYPSLEMMLDRLIKLLPRITSSRAV</sequence>
<proteinExistence type="predicted"/>
<reference evidence="1" key="1">
    <citation type="submission" date="2018-11" db="EMBL/GenBank/DDBJ databases">
        <authorList>
            <consortium name="Pathogen Informatics"/>
        </authorList>
    </citation>
    <scope>NUCLEOTIDE SEQUENCE</scope>
</reference>
<comment type="caution">
    <text evidence="1">The sequence shown here is derived from an EMBL/GenBank/DDBJ whole genome shotgun (WGS) entry which is preliminary data.</text>
</comment>
<organism evidence="1 2">
    <name type="scientific">Protopolystoma xenopodis</name>
    <dbReference type="NCBI Taxonomy" id="117903"/>
    <lineage>
        <taxon>Eukaryota</taxon>
        <taxon>Metazoa</taxon>
        <taxon>Spiralia</taxon>
        <taxon>Lophotrochozoa</taxon>
        <taxon>Platyhelminthes</taxon>
        <taxon>Monogenea</taxon>
        <taxon>Polyopisthocotylea</taxon>
        <taxon>Polystomatidea</taxon>
        <taxon>Polystomatidae</taxon>
        <taxon>Protopolystoma</taxon>
    </lineage>
</organism>
<dbReference type="Proteomes" id="UP000784294">
    <property type="component" value="Unassembled WGS sequence"/>
</dbReference>
<keyword evidence="2" id="KW-1185">Reference proteome</keyword>